<accession>T0ZBA4</accession>
<dbReference type="NCBIfam" id="NF033519">
    <property type="entry name" value="transpos_ISAzo13"/>
    <property type="match status" value="1"/>
</dbReference>
<sequence>MGRINPERRERLVNDVKERYDRISGTMNELSKRLWAGNECLSIGHGGIGIVSKATGMARNTVVNGRNEVKAGKKLDGRIRDRGAGRKRSIEINPGLPERLQEIVAPFTRGDPMSSLLWTSKSLRNLSRELKRDGYNISHRTVGIMLHDMGYSLKSNKKSNEGKSEPDRNEQFEHINNKAIEFMKEDQPVISVDTKKKELIGNFKNNGREWKPDGEYDHVNVYDFPADADGKAVPYGVYDVKRNEGWVNVGIDHDTAEFAVESIRKWWKFMGRVRYPEAKRLLITADGGGSNGSRVKLWKMELQKFANEFNLIITVCHFPPGMSKWNKVEHRLFSFITKNWRGKPLTSFQVIVNLIANTRTEKGLTVRCELDTEKYEKGIVVTDEELSSVNIERDKFHGERNYTISPNIIN</sequence>
<protein>
    <submittedName>
        <fullName evidence="1">Rhodopirellula transposase family protein</fullName>
    </submittedName>
</protein>
<dbReference type="AlphaFoldDB" id="T0ZBA4"/>
<evidence type="ECO:0000313" key="1">
    <source>
        <dbReference type="EMBL" id="EQD26259.1"/>
    </source>
</evidence>
<proteinExistence type="predicted"/>
<evidence type="ECO:0000313" key="2">
    <source>
        <dbReference type="EMBL" id="EQD75364.1"/>
    </source>
</evidence>
<organism evidence="1">
    <name type="scientific">mine drainage metagenome</name>
    <dbReference type="NCBI Taxonomy" id="410659"/>
    <lineage>
        <taxon>unclassified sequences</taxon>
        <taxon>metagenomes</taxon>
        <taxon>ecological metagenomes</taxon>
    </lineage>
</organism>
<dbReference type="Pfam" id="PF07592">
    <property type="entry name" value="DDE_Tnp_ISAZ013"/>
    <property type="match status" value="1"/>
</dbReference>
<reference evidence="1" key="1">
    <citation type="submission" date="2013-08" db="EMBL/GenBank/DDBJ databases">
        <authorList>
            <person name="Mendez C."/>
            <person name="Richter M."/>
            <person name="Ferrer M."/>
            <person name="Sanchez J."/>
        </authorList>
    </citation>
    <scope>NUCLEOTIDE SEQUENCE</scope>
</reference>
<dbReference type="EMBL" id="AUZY01001272">
    <property type="protein sequence ID" value="EQD75364.1"/>
    <property type="molecule type" value="Genomic_DNA"/>
</dbReference>
<dbReference type="EMBL" id="AUZZ01011424">
    <property type="protein sequence ID" value="EQD26259.1"/>
    <property type="molecule type" value="Genomic_DNA"/>
</dbReference>
<comment type="caution">
    <text evidence="1">The sequence shown here is derived from an EMBL/GenBank/DDBJ whole genome shotgun (WGS) entry which is preliminary data.</text>
</comment>
<gene>
    <name evidence="2" type="ORF">B1B_02164</name>
    <name evidence="1" type="ORF">B2A_15719</name>
</gene>
<name>T0ZBA4_9ZZZZ</name>
<dbReference type="InterPro" id="IPR011518">
    <property type="entry name" value="Transposase_36"/>
</dbReference>
<reference evidence="1" key="2">
    <citation type="journal article" date="2014" name="ISME J.">
        <title>Microbial stratification in low pH oxic and suboxic macroscopic growths along an acid mine drainage.</title>
        <authorList>
            <person name="Mendez-Garcia C."/>
            <person name="Mesa V."/>
            <person name="Sprenger R.R."/>
            <person name="Richter M."/>
            <person name="Diez M.S."/>
            <person name="Solano J."/>
            <person name="Bargiela R."/>
            <person name="Golyshina O.V."/>
            <person name="Manteca A."/>
            <person name="Ramos J.L."/>
            <person name="Gallego J.R."/>
            <person name="Llorente I."/>
            <person name="Martins Dos Santos V.A."/>
            <person name="Jensen O.N."/>
            <person name="Pelaez A.I."/>
            <person name="Sanchez J."/>
            <person name="Ferrer M."/>
        </authorList>
    </citation>
    <scope>NUCLEOTIDE SEQUENCE</scope>
</reference>